<evidence type="ECO:0000313" key="2">
    <source>
        <dbReference type="Proteomes" id="UP001375240"/>
    </source>
</evidence>
<dbReference type="AlphaFoldDB" id="A0AAV9U9U1"/>
<comment type="caution">
    <text evidence="1">The sequence shown here is derived from an EMBL/GenBank/DDBJ whole genome shotgun (WGS) entry which is preliminary data.</text>
</comment>
<sequence>MRQRYADTSKLLNQGKDSRWLSLGHGPDIPPPQNSTEYTTKYYDFQFFLTAKSKTKIMWLQAFEE</sequence>
<keyword evidence="2" id="KW-1185">Reference proteome</keyword>
<dbReference type="EMBL" id="JAVHNQ010000011">
    <property type="protein sequence ID" value="KAK6336208.1"/>
    <property type="molecule type" value="Genomic_DNA"/>
</dbReference>
<reference evidence="1 2" key="1">
    <citation type="submission" date="2019-10" db="EMBL/GenBank/DDBJ databases">
        <authorList>
            <person name="Palmer J.M."/>
        </authorList>
    </citation>
    <scope>NUCLEOTIDE SEQUENCE [LARGE SCALE GENOMIC DNA]</scope>
    <source>
        <strain evidence="1 2">TWF696</strain>
    </source>
</reference>
<dbReference type="Proteomes" id="UP001375240">
    <property type="component" value="Unassembled WGS sequence"/>
</dbReference>
<accession>A0AAV9U9U1</accession>
<evidence type="ECO:0000313" key="1">
    <source>
        <dbReference type="EMBL" id="KAK6336208.1"/>
    </source>
</evidence>
<protein>
    <submittedName>
        <fullName evidence="1">Uncharacterized protein</fullName>
    </submittedName>
</protein>
<proteinExistence type="predicted"/>
<gene>
    <name evidence="1" type="ORF">TWF696_001771</name>
</gene>
<organism evidence="1 2">
    <name type="scientific">Orbilia brochopaga</name>
    <dbReference type="NCBI Taxonomy" id="3140254"/>
    <lineage>
        <taxon>Eukaryota</taxon>
        <taxon>Fungi</taxon>
        <taxon>Dikarya</taxon>
        <taxon>Ascomycota</taxon>
        <taxon>Pezizomycotina</taxon>
        <taxon>Orbiliomycetes</taxon>
        <taxon>Orbiliales</taxon>
        <taxon>Orbiliaceae</taxon>
        <taxon>Orbilia</taxon>
    </lineage>
</organism>
<name>A0AAV9U9U1_9PEZI</name>